<evidence type="ECO:0000313" key="2">
    <source>
        <dbReference type="Proteomes" id="UP000063387"/>
    </source>
</evidence>
<dbReference type="PATRIC" id="fig|507626.3.peg.2164"/>
<dbReference type="InterPro" id="IPR025586">
    <property type="entry name" value="PcfJ"/>
</dbReference>
<proteinExistence type="predicted"/>
<gene>
    <name evidence="1" type="ORF">LOKO_02173</name>
</gene>
<name>A0A125R067_9GAMM</name>
<keyword evidence="2" id="KW-1185">Reference proteome</keyword>
<organism evidence="1 2">
    <name type="scientific">Halomonas chromatireducens</name>
    <dbReference type="NCBI Taxonomy" id="507626"/>
    <lineage>
        <taxon>Bacteria</taxon>
        <taxon>Pseudomonadati</taxon>
        <taxon>Pseudomonadota</taxon>
        <taxon>Gammaproteobacteria</taxon>
        <taxon>Oceanospirillales</taxon>
        <taxon>Halomonadaceae</taxon>
        <taxon>Halomonas</taxon>
    </lineage>
</organism>
<accession>A0A125R067</accession>
<evidence type="ECO:0008006" key="3">
    <source>
        <dbReference type="Google" id="ProtNLM"/>
    </source>
</evidence>
<reference evidence="1 2" key="2">
    <citation type="submission" date="2016-02" db="EMBL/GenBank/DDBJ databases">
        <authorList>
            <person name="Wen L."/>
            <person name="He K."/>
            <person name="Yang H."/>
        </authorList>
    </citation>
    <scope>NUCLEOTIDE SEQUENCE [LARGE SCALE GENOMIC DNA]</scope>
    <source>
        <strain evidence="1 2">AGD 8-3</strain>
    </source>
</reference>
<dbReference type="EMBL" id="CP014226">
    <property type="protein sequence ID" value="AMD01236.1"/>
    <property type="molecule type" value="Genomic_DNA"/>
</dbReference>
<dbReference type="Pfam" id="PF14284">
    <property type="entry name" value="PcfJ"/>
    <property type="match status" value="1"/>
</dbReference>
<dbReference type="AlphaFoldDB" id="A0A125R067"/>
<evidence type="ECO:0000313" key="1">
    <source>
        <dbReference type="EMBL" id="AMD01236.1"/>
    </source>
</evidence>
<protein>
    <recommendedName>
        <fullName evidence="3">PcfJ-like protein</fullName>
    </recommendedName>
</protein>
<reference evidence="1 2" key="1">
    <citation type="journal article" date="2016" name="Genome Announc.">
        <title>Draft Genome Sequence of 'Halomonas chromatireducens' Strain AGD 8-3, a Haloalkaliphilic Chromate- and Selenite-Reducing Gammaproteobacterium.</title>
        <authorList>
            <person name="Sharko F.S."/>
            <person name="Shapovalova A.A."/>
            <person name="Tsygankova S.V."/>
            <person name="Komova A.V."/>
            <person name="Boulygina E.S."/>
            <person name="Teslyuk A.B."/>
            <person name="Gotovtsev P.M."/>
            <person name="Namsaraev Z.B."/>
            <person name="Khijniak T.V."/>
            <person name="Nedoluzhko A.V."/>
            <person name="Vasilov R.G."/>
        </authorList>
    </citation>
    <scope>NUCLEOTIDE SEQUENCE [LARGE SCALE GENOMIC DNA]</scope>
    <source>
        <strain evidence="1 2">AGD 8-3</strain>
    </source>
</reference>
<dbReference type="KEGG" id="hco:LOKO_02173"/>
<sequence>MAFDLAPALGYPLKLYLAPWRSETPFSWASYVEQERIASGNFLEPPGIGWEMLNATQGEMLTHGMPKPVRRAIANAPFLGVELAQACGQLPAARELAEASPLLLIMLVDWAIETRLTRAEFADCLTQKQAVLCDAVGLPGGPATAKLLKCCGLRPMIRRELFELKRTLNRPRTTALLRHHQPLCLDHVVFMARHEGFCWPGLLRVVDGILDTQPPRPGQVAWLRQLLADVERILGDNRQALPQVTNMAELQCLHDRLVDRFNEQINQAGRATTATALRNEYGAYPPPPLPAYGDLTPVTSWEDLLLEGQRMRHCVGSYHHAVATGRVAIYHLRSPEPVTVAIRPQGNGWVLSEARVKCNFMPSASSRQKIQAWLARCAG</sequence>
<dbReference type="Proteomes" id="UP000063387">
    <property type="component" value="Chromosome"/>
</dbReference>
<dbReference type="STRING" id="507626.LOKO_02173"/>